<keyword evidence="3" id="KW-1185">Reference proteome</keyword>
<proteinExistence type="predicted"/>
<accession>A0ABD3RCA0</accession>
<evidence type="ECO:0000313" key="3">
    <source>
        <dbReference type="Proteomes" id="UP001530377"/>
    </source>
</evidence>
<evidence type="ECO:0000313" key="2">
    <source>
        <dbReference type="EMBL" id="KAL3810639.1"/>
    </source>
</evidence>
<comment type="caution">
    <text evidence="2">The sequence shown here is derived from an EMBL/GenBank/DDBJ whole genome shotgun (WGS) entry which is preliminary data.</text>
</comment>
<evidence type="ECO:0000256" key="1">
    <source>
        <dbReference type="SAM" id="MobiDB-lite"/>
    </source>
</evidence>
<dbReference type="AlphaFoldDB" id="A0ABD3RCA0"/>
<gene>
    <name evidence="2" type="ORF">ACHAXA_008163</name>
</gene>
<name>A0ABD3RCA0_9STRA</name>
<dbReference type="Proteomes" id="UP001530377">
    <property type="component" value="Unassembled WGS sequence"/>
</dbReference>
<feature type="compositionally biased region" description="Low complexity" evidence="1">
    <location>
        <begin position="194"/>
        <end position="208"/>
    </location>
</feature>
<feature type="region of interest" description="Disordered" evidence="1">
    <location>
        <begin position="189"/>
        <end position="217"/>
    </location>
</feature>
<protein>
    <submittedName>
        <fullName evidence="2">Uncharacterized protein</fullName>
    </submittedName>
</protein>
<dbReference type="EMBL" id="JALLPB020000314">
    <property type="protein sequence ID" value="KAL3810639.1"/>
    <property type="molecule type" value="Genomic_DNA"/>
</dbReference>
<organism evidence="2 3">
    <name type="scientific">Cyclostephanos tholiformis</name>
    <dbReference type="NCBI Taxonomy" id="382380"/>
    <lineage>
        <taxon>Eukaryota</taxon>
        <taxon>Sar</taxon>
        <taxon>Stramenopiles</taxon>
        <taxon>Ochrophyta</taxon>
        <taxon>Bacillariophyta</taxon>
        <taxon>Coscinodiscophyceae</taxon>
        <taxon>Thalassiosirophycidae</taxon>
        <taxon>Stephanodiscales</taxon>
        <taxon>Stephanodiscaceae</taxon>
        <taxon>Cyclostephanos</taxon>
    </lineage>
</organism>
<sequence>MQSREASVISPDNSDGWPAIRLSDGGILRGLGGRIVGSRGHDGNDGGVEMYNGQSTAEYASYGYYYEGVSVMGGDAIDDDGVGGNALYVHGFGTEAFVYGGTFEGGKGTTADGRSIAVSNGATAHLYSGAFVGGMEVGDGGTIALYGCFRANDTSSIVSGIFVDDTYLESEIKSIDGGTISLISVSEQECDTAPSTSPTDSPTISSPPTVTPPNGGGRGRGGEYMLIFMTATVINFIRFIFGPAPCG</sequence>
<reference evidence="2 3" key="1">
    <citation type="submission" date="2024-10" db="EMBL/GenBank/DDBJ databases">
        <title>Updated reference genomes for cyclostephanoid diatoms.</title>
        <authorList>
            <person name="Roberts W.R."/>
            <person name="Alverson A.J."/>
        </authorList>
    </citation>
    <scope>NUCLEOTIDE SEQUENCE [LARGE SCALE GENOMIC DNA]</scope>
    <source>
        <strain evidence="2 3">AJA228-03</strain>
    </source>
</reference>